<feature type="transmembrane region" description="Helical" evidence="1">
    <location>
        <begin position="7"/>
        <end position="34"/>
    </location>
</feature>
<keyword evidence="1" id="KW-1133">Transmembrane helix</keyword>
<feature type="transmembrane region" description="Helical" evidence="1">
    <location>
        <begin position="72"/>
        <end position="90"/>
    </location>
</feature>
<comment type="caution">
    <text evidence="2">The sequence shown here is derived from an EMBL/GenBank/DDBJ whole genome shotgun (WGS) entry which is preliminary data.</text>
</comment>
<accession>A0A1G2BGH2</accession>
<evidence type="ECO:0000256" key="1">
    <source>
        <dbReference type="SAM" id="Phobius"/>
    </source>
</evidence>
<feature type="transmembrane region" description="Helical" evidence="1">
    <location>
        <begin position="259"/>
        <end position="278"/>
    </location>
</feature>
<keyword evidence="1" id="KW-0472">Membrane</keyword>
<name>A0A1G2BGH2_9BACT</name>
<feature type="transmembrane region" description="Helical" evidence="1">
    <location>
        <begin position="96"/>
        <end position="113"/>
    </location>
</feature>
<reference evidence="2 3" key="1">
    <citation type="journal article" date="2016" name="Nat. Commun.">
        <title>Thousands of microbial genomes shed light on interconnected biogeochemical processes in an aquifer system.</title>
        <authorList>
            <person name="Anantharaman K."/>
            <person name="Brown C.T."/>
            <person name="Hug L.A."/>
            <person name="Sharon I."/>
            <person name="Castelle C.J."/>
            <person name="Probst A.J."/>
            <person name="Thomas B.C."/>
            <person name="Singh A."/>
            <person name="Wilkins M.J."/>
            <person name="Karaoz U."/>
            <person name="Brodie E.L."/>
            <person name="Williams K.H."/>
            <person name="Hubbard S.S."/>
            <person name="Banfield J.F."/>
        </authorList>
    </citation>
    <scope>NUCLEOTIDE SEQUENCE [LARGE SCALE GENOMIC DNA]</scope>
</reference>
<dbReference type="AlphaFoldDB" id="A0A1G2BGH2"/>
<organism evidence="2 3">
    <name type="scientific">Candidatus Kerfeldbacteria bacterium RIFOXYB2_FULL_38_14</name>
    <dbReference type="NCBI Taxonomy" id="1798547"/>
    <lineage>
        <taxon>Bacteria</taxon>
        <taxon>Candidatus Kerfeldiibacteriota</taxon>
    </lineage>
</organism>
<dbReference type="Proteomes" id="UP000176420">
    <property type="component" value="Unassembled WGS sequence"/>
</dbReference>
<feature type="transmembrane region" description="Helical" evidence="1">
    <location>
        <begin position="120"/>
        <end position="140"/>
    </location>
</feature>
<feature type="transmembrane region" description="Helical" evidence="1">
    <location>
        <begin position="40"/>
        <end position="60"/>
    </location>
</feature>
<dbReference type="EMBL" id="MHKI01000003">
    <property type="protein sequence ID" value="OGY88281.1"/>
    <property type="molecule type" value="Genomic_DNA"/>
</dbReference>
<evidence type="ECO:0000313" key="2">
    <source>
        <dbReference type="EMBL" id="OGY88281.1"/>
    </source>
</evidence>
<protein>
    <submittedName>
        <fullName evidence="2">Uncharacterized protein</fullName>
    </submittedName>
</protein>
<feature type="transmembrane region" description="Helical" evidence="1">
    <location>
        <begin position="204"/>
        <end position="227"/>
    </location>
</feature>
<sequence>MFFSKQILGVFLQIIAIFLVTLLFSLTILIFWQTPLQTSFAFWPDFIFLFCFIIVLGVLLVKYASRKQFEKLFFGLGAFAGLFSFGLYFLLNFIGYFWSALLSLIGALVFLWYRSYRPYLWLHNILIIISVAGLVKIFSLQFFPSRLLFILAVLAVYDGLLAYFKYFDRTSIKVYFNRQNFLGVVIPFKLSWWRQILKEPKTETFFILGIGDLAFPMFFAFSCLWYFGIKAFLITVGFLFLSLFVLLIFVFSKKRKKPFPALIFLAAACFLAYGFLFYF</sequence>
<keyword evidence="1" id="KW-0812">Transmembrane</keyword>
<proteinExistence type="predicted"/>
<evidence type="ECO:0000313" key="3">
    <source>
        <dbReference type="Proteomes" id="UP000176420"/>
    </source>
</evidence>
<feature type="transmembrane region" description="Helical" evidence="1">
    <location>
        <begin position="233"/>
        <end position="252"/>
    </location>
</feature>
<feature type="transmembrane region" description="Helical" evidence="1">
    <location>
        <begin position="146"/>
        <end position="164"/>
    </location>
</feature>
<gene>
    <name evidence="2" type="ORF">A2319_03780</name>
</gene>